<dbReference type="GO" id="GO:0005743">
    <property type="term" value="C:mitochondrial inner membrane"/>
    <property type="evidence" value="ECO:0007669"/>
    <property type="project" value="UniProtKB-SubCell"/>
</dbReference>
<organism evidence="11 12">
    <name type="scientific">Tilletia horrida</name>
    <dbReference type="NCBI Taxonomy" id="155126"/>
    <lineage>
        <taxon>Eukaryota</taxon>
        <taxon>Fungi</taxon>
        <taxon>Dikarya</taxon>
        <taxon>Basidiomycota</taxon>
        <taxon>Ustilaginomycotina</taxon>
        <taxon>Exobasidiomycetes</taxon>
        <taxon>Tilletiales</taxon>
        <taxon>Tilletiaceae</taxon>
        <taxon>Tilletia</taxon>
    </lineage>
</organism>
<comment type="subcellular location">
    <subcellularLocation>
        <location evidence="1">Mitochondrion inner membrane</location>
        <topology evidence="1">Peripheral membrane protein</topology>
        <orientation evidence="1">Intermembrane side</orientation>
    </subcellularLocation>
</comment>
<comment type="caution">
    <text evidence="11">The sequence shown here is derived from an EMBL/GenBank/DDBJ whole genome shotgun (WGS) entry which is preliminary data.</text>
</comment>
<proteinExistence type="inferred from homology"/>
<reference evidence="11" key="1">
    <citation type="journal article" date="2023" name="PhytoFront">
        <title>Draft Genome Resources of Seven Strains of Tilletia horrida, Causal Agent of Kernel Smut of Rice.</title>
        <authorList>
            <person name="Khanal S."/>
            <person name="Antony Babu S."/>
            <person name="Zhou X.G."/>
        </authorList>
    </citation>
    <scope>NUCLEOTIDE SEQUENCE</scope>
    <source>
        <strain evidence="11">TX3</strain>
    </source>
</reference>
<protein>
    <submittedName>
        <fullName evidence="11">Ubiquinol--cytochrome-c reductase subunit 6</fullName>
    </submittedName>
</protein>
<keyword evidence="8" id="KW-0472">Membrane</keyword>
<dbReference type="InterPro" id="IPR023184">
    <property type="entry name" value="Ubol_cytC_Rdtase_hinge_dom"/>
</dbReference>
<dbReference type="GO" id="GO:0006122">
    <property type="term" value="P:mitochondrial electron transport, ubiquinol to cytochrome c"/>
    <property type="evidence" value="ECO:0007669"/>
    <property type="project" value="InterPro"/>
</dbReference>
<comment type="similarity">
    <text evidence="2">Belongs to the UQCRH/QCR6 family.</text>
</comment>
<keyword evidence="4" id="KW-0679">Respiratory chain</keyword>
<keyword evidence="3" id="KW-0813">Transport</keyword>
<evidence type="ECO:0000256" key="6">
    <source>
        <dbReference type="ARBA" id="ARBA00022982"/>
    </source>
</evidence>
<evidence type="ECO:0000256" key="3">
    <source>
        <dbReference type="ARBA" id="ARBA00022448"/>
    </source>
</evidence>
<dbReference type="Pfam" id="PF02320">
    <property type="entry name" value="UCR_hinge"/>
    <property type="match status" value="1"/>
</dbReference>
<keyword evidence="7" id="KW-0496">Mitochondrion</keyword>
<evidence type="ECO:0000256" key="4">
    <source>
        <dbReference type="ARBA" id="ARBA00022660"/>
    </source>
</evidence>
<keyword evidence="6" id="KW-0249">Electron transport</keyword>
<keyword evidence="5" id="KW-0999">Mitochondrion inner membrane</keyword>
<evidence type="ECO:0000256" key="2">
    <source>
        <dbReference type="ARBA" id="ARBA00006498"/>
    </source>
</evidence>
<dbReference type="PANTHER" id="PTHR15336:SF0">
    <property type="entry name" value="CYTOCHROME B-C1 COMPLEX SUBUNIT 6, MITOCHONDRIAL"/>
    <property type="match status" value="1"/>
</dbReference>
<dbReference type="EMBL" id="JAPDMQ010000027">
    <property type="protein sequence ID" value="KAK0539676.1"/>
    <property type="molecule type" value="Genomic_DNA"/>
</dbReference>
<feature type="compositionally biased region" description="Low complexity" evidence="9">
    <location>
        <begin position="1"/>
        <end position="37"/>
    </location>
</feature>
<feature type="compositionally biased region" description="Acidic residues" evidence="9">
    <location>
        <begin position="44"/>
        <end position="78"/>
    </location>
</feature>
<evidence type="ECO:0000256" key="5">
    <source>
        <dbReference type="ARBA" id="ARBA00022792"/>
    </source>
</evidence>
<dbReference type="AlphaFoldDB" id="A0AAN6GHF8"/>
<dbReference type="PANTHER" id="PTHR15336">
    <property type="entry name" value="UBIQUINOL-CYTOCHROME C REDUCTASE COMPLEX 7.8 KDA PROTEIN"/>
    <property type="match status" value="1"/>
</dbReference>
<dbReference type="InterPro" id="IPR003422">
    <property type="entry name" value="Cyt_b-c1_6"/>
</dbReference>
<gene>
    <name evidence="11" type="primary">QCR6</name>
    <name evidence="11" type="ORF">OC842_000867</name>
</gene>
<evidence type="ECO:0000313" key="12">
    <source>
        <dbReference type="Proteomes" id="UP001176521"/>
    </source>
</evidence>
<dbReference type="SUPFAM" id="SSF81531">
    <property type="entry name" value="Non-heme 11 kDa protein of cytochrome bc1 complex (Ubiquinol-cytochrome c reductase)"/>
    <property type="match status" value="1"/>
</dbReference>
<evidence type="ECO:0000313" key="11">
    <source>
        <dbReference type="EMBL" id="KAK0539676.1"/>
    </source>
</evidence>
<dbReference type="InterPro" id="IPR036811">
    <property type="entry name" value="Ubol_cytC_Rdtase_hinge_dom_sf"/>
</dbReference>
<evidence type="ECO:0000256" key="7">
    <source>
        <dbReference type="ARBA" id="ARBA00023128"/>
    </source>
</evidence>
<feature type="region of interest" description="Disordered" evidence="9">
    <location>
        <begin position="1"/>
        <end position="82"/>
    </location>
</feature>
<dbReference type="Proteomes" id="UP001176521">
    <property type="component" value="Unassembled WGS sequence"/>
</dbReference>
<evidence type="ECO:0000256" key="8">
    <source>
        <dbReference type="ARBA" id="ARBA00023136"/>
    </source>
</evidence>
<dbReference type="Gene3D" id="1.10.287.20">
    <property type="entry name" value="Ubiquinol-cytochrome C reductase hinge domain"/>
    <property type="match status" value="1"/>
</dbReference>
<evidence type="ECO:0000256" key="9">
    <source>
        <dbReference type="SAM" id="MobiDB-lite"/>
    </source>
</evidence>
<evidence type="ECO:0000259" key="10">
    <source>
        <dbReference type="Pfam" id="PF02320"/>
    </source>
</evidence>
<feature type="domain" description="Ubiquinol-cytochrome C reductase hinge" evidence="10">
    <location>
        <begin position="76"/>
        <end position="147"/>
    </location>
</feature>
<keyword evidence="12" id="KW-1185">Reference proteome</keyword>
<sequence length="147" mass="15796">MTADAATTTTSSSAPVEQQQESTSVLSSVSSFFSSLLPAGHADEGEDSKEGDDGETEEGGDDAEEEEEEEEDEPEDELPAIYESCENSAKCKSAKSHFEHCQERVSEGKGFHGEDCIEEFCESAPPTLHLAHCASECTAPKIFAKLK</sequence>
<evidence type="ECO:0000256" key="1">
    <source>
        <dbReference type="ARBA" id="ARBA00004137"/>
    </source>
</evidence>
<accession>A0AAN6GHF8</accession>
<name>A0AAN6GHF8_9BASI</name>